<dbReference type="Gene3D" id="1.10.150.40">
    <property type="entry name" value="Barrier-to-autointegration factor, BAF"/>
    <property type="match status" value="1"/>
</dbReference>
<keyword evidence="3" id="KW-0238">DNA-binding</keyword>
<evidence type="ECO:0000313" key="9">
    <source>
        <dbReference type="Proteomes" id="UP000035682"/>
    </source>
</evidence>
<evidence type="ECO:0000256" key="4">
    <source>
        <dbReference type="ARBA" id="ARBA00023242"/>
    </source>
</evidence>
<dbReference type="SUPFAM" id="SSF47798">
    <property type="entry name" value="Barrier-to-autointegration factor, BAF"/>
    <property type="match status" value="1"/>
</dbReference>
<dbReference type="OMA" id="KHRDFMA"/>
<dbReference type="InterPro" id="IPR004122">
    <property type="entry name" value="BAF_prot"/>
</dbReference>
<dbReference type="Proteomes" id="UP000035682">
    <property type="component" value="Unplaced"/>
</dbReference>
<dbReference type="InterPro" id="IPR051387">
    <property type="entry name" value="BAF"/>
</dbReference>
<keyword evidence="2" id="KW-0597">Phosphoprotein</keyword>
<comment type="subunit">
    <text evidence="6">Interacts with emr-1 and lem-2. Interacts with lem-4l, leading to decreased phosphorylation by VRK1 and promoting dephosphorylation by protein phosphatase 2A (PP2A).</text>
</comment>
<dbReference type="RefSeq" id="XP_024502969.1">
    <property type="nucleotide sequence ID" value="XM_024649054.1"/>
</dbReference>
<keyword evidence="9" id="KW-1185">Reference proteome</keyword>
<dbReference type="PANTHER" id="PTHR47507:SF6">
    <property type="entry name" value="BARRIER-TO-AUTOINTEGRATION FACTOR"/>
    <property type="match status" value="1"/>
</dbReference>
<gene>
    <name evidence="8 10 11" type="ORF">SRAE_1000202600</name>
</gene>
<evidence type="ECO:0000313" key="11">
    <source>
        <dbReference type="WormBase" id="SRAE_1000202600"/>
    </source>
</evidence>
<dbReference type="GO" id="GO:0051276">
    <property type="term" value="P:chromosome organization"/>
    <property type="evidence" value="ECO:0007669"/>
    <property type="project" value="TreeGrafter"/>
</dbReference>
<comment type="subcellular location">
    <subcellularLocation>
        <location evidence="1">Nucleus</location>
    </subcellularLocation>
</comment>
<evidence type="ECO:0000313" key="10">
    <source>
        <dbReference type="WBParaSite" id="SRAE_1000202600.1"/>
    </source>
</evidence>
<dbReference type="SMART" id="SM01023">
    <property type="entry name" value="BAF"/>
    <property type="match status" value="1"/>
</dbReference>
<evidence type="ECO:0000256" key="2">
    <source>
        <dbReference type="ARBA" id="ARBA00022553"/>
    </source>
</evidence>
<dbReference type="GO" id="GO:0003677">
    <property type="term" value="F:DNA binding"/>
    <property type="evidence" value="ECO:0007669"/>
    <property type="project" value="UniProtKB-KW"/>
</dbReference>
<dbReference type="FunFam" id="1.10.150.40:FF:000005">
    <property type="entry name" value="Barrier-to-autointegration factor 1"/>
    <property type="match status" value="1"/>
</dbReference>
<proteinExistence type="inferred from homology"/>
<evidence type="ECO:0000313" key="8">
    <source>
        <dbReference type="EMBL" id="CEF63768.1"/>
    </source>
</evidence>
<dbReference type="PANTHER" id="PTHR47507">
    <property type="entry name" value="BARRIER TO AUTOINTEGRATION FACTOR 2"/>
    <property type="match status" value="1"/>
</dbReference>
<accession>A0A090L6P4</accession>
<sequence>MSTSIKHTNFISESMGDKNVTEVAGIGPTYGKKLEDDGFKKAYHLYGQFLILDKDKELFSEWLKDTYEISARYANICADCLAEYAEQHL</sequence>
<evidence type="ECO:0000256" key="6">
    <source>
        <dbReference type="ARBA" id="ARBA00064955"/>
    </source>
</evidence>
<dbReference type="GO" id="GO:0000793">
    <property type="term" value="C:condensed chromosome"/>
    <property type="evidence" value="ECO:0007669"/>
    <property type="project" value="TreeGrafter"/>
</dbReference>
<dbReference type="Pfam" id="PF02961">
    <property type="entry name" value="SAM_BAF"/>
    <property type="match status" value="1"/>
</dbReference>
<evidence type="ECO:0000256" key="7">
    <source>
        <dbReference type="ARBA" id="ARBA00069025"/>
    </source>
</evidence>
<dbReference type="CTD" id="36376133"/>
<dbReference type="STRING" id="34506.A0A090L6P4"/>
<reference evidence="10" key="2">
    <citation type="submission" date="2020-12" db="UniProtKB">
        <authorList>
            <consortium name="WormBaseParasite"/>
        </authorList>
    </citation>
    <scope>IDENTIFICATION</scope>
</reference>
<dbReference type="InterPro" id="IPR036617">
    <property type="entry name" value="BAF_sf"/>
</dbReference>
<dbReference type="OrthoDB" id="9997163at2759"/>
<evidence type="ECO:0000256" key="3">
    <source>
        <dbReference type="ARBA" id="ARBA00023125"/>
    </source>
</evidence>
<dbReference type="AlphaFoldDB" id="A0A090L6P4"/>
<organism evidence="8">
    <name type="scientific">Strongyloides ratti</name>
    <name type="common">Parasitic roundworm</name>
    <dbReference type="NCBI Taxonomy" id="34506"/>
    <lineage>
        <taxon>Eukaryota</taxon>
        <taxon>Metazoa</taxon>
        <taxon>Ecdysozoa</taxon>
        <taxon>Nematoda</taxon>
        <taxon>Chromadorea</taxon>
        <taxon>Rhabditida</taxon>
        <taxon>Tylenchina</taxon>
        <taxon>Panagrolaimomorpha</taxon>
        <taxon>Strongyloidoidea</taxon>
        <taxon>Strongyloididae</taxon>
        <taxon>Strongyloides</taxon>
    </lineage>
</organism>
<dbReference type="GeneID" id="36376133"/>
<dbReference type="EMBL" id="LN609528">
    <property type="protein sequence ID" value="CEF63768.1"/>
    <property type="molecule type" value="Genomic_DNA"/>
</dbReference>
<evidence type="ECO:0000256" key="1">
    <source>
        <dbReference type="ARBA" id="ARBA00004123"/>
    </source>
</evidence>
<comment type="similarity">
    <text evidence="5">Belongs to the BAF family.</text>
</comment>
<keyword evidence="4" id="KW-0539">Nucleus</keyword>
<reference evidence="8 9" key="1">
    <citation type="submission" date="2014-09" db="EMBL/GenBank/DDBJ databases">
        <authorList>
            <person name="Martin A.A."/>
        </authorList>
    </citation>
    <scope>NUCLEOTIDE SEQUENCE</scope>
    <source>
        <strain evidence="9">ED321</strain>
        <strain evidence="8">ED321 Heterogonic</strain>
    </source>
</reference>
<protein>
    <recommendedName>
        <fullName evidence="7">Barrier-to-autointegration factor 1</fullName>
    </recommendedName>
</protein>
<evidence type="ECO:0000256" key="5">
    <source>
        <dbReference type="ARBA" id="ARBA00038496"/>
    </source>
</evidence>
<dbReference type="GO" id="GO:0005634">
    <property type="term" value="C:nucleus"/>
    <property type="evidence" value="ECO:0007669"/>
    <property type="project" value="UniProtKB-SubCell"/>
</dbReference>
<name>A0A090L6P4_STRRB</name>
<dbReference type="WormBase" id="SRAE_1000202600">
    <property type="protein sequence ID" value="SRP11038"/>
    <property type="gene ID" value="WBGene00258638"/>
</dbReference>
<dbReference type="WBParaSite" id="SRAE_1000202600.1">
    <property type="protein sequence ID" value="SRAE_1000202600.1"/>
    <property type="gene ID" value="WBGene00258638"/>
</dbReference>